<keyword evidence="1" id="KW-0812">Transmembrane</keyword>
<keyword evidence="1" id="KW-0472">Membrane</keyword>
<organism evidence="2 3">
    <name type="scientific">Agrilutibacter terrestris</name>
    <dbReference type="NCBI Taxonomy" id="2865112"/>
    <lineage>
        <taxon>Bacteria</taxon>
        <taxon>Pseudomonadati</taxon>
        <taxon>Pseudomonadota</taxon>
        <taxon>Gammaproteobacteria</taxon>
        <taxon>Lysobacterales</taxon>
        <taxon>Lysobacteraceae</taxon>
        <taxon>Agrilutibacter</taxon>
    </lineage>
</organism>
<reference evidence="2 3" key="1">
    <citation type="submission" date="2020-08" db="EMBL/GenBank/DDBJ databases">
        <title>Lysobacter sp. II4 sp. nov., isolated from soil.</title>
        <authorList>
            <person name="Woo C.Y."/>
            <person name="Kim J."/>
        </authorList>
    </citation>
    <scope>NUCLEOTIDE SEQUENCE [LARGE SCALE GENOMIC DNA]</scope>
    <source>
        <strain evidence="2 3">II4</strain>
    </source>
</reference>
<dbReference type="PROSITE" id="PS51257">
    <property type="entry name" value="PROKAR_LIPOPROTEIN"/>
    <property type="match status" value="1"/>
</dbReference>
<sequence>MTYIGAKGRKKSGSSLFALLVLAIAAAVACWALLALFPVELHQVGQWLQAKFDALRK</sequence>
<evidence type="ECO:0000256" key="1">
    <source>
        <dbReference type="SAM" id="Phobius"/>
    </source>
</evidence>
<dbReference type="KEGG" id="lsx:H8B22_11060"/>
<keyword evidence="1" id="KW-1133">Transmembrane helix</keyword>
<proteinExistence type="predicted"/>
<dbReference type="Proteomes" id="UP000516018">
    <property type="component" value="Chromosome"/>
</dbReference>
<evidence type="ECO:0000313" key="2">
    <source>
        <dbReference type="EMBL" id="QNP40034.1"/>
    </source>
</evidence>
<name>A0A7H0FVG8_9GAMM</name>
<dbReference type="RefSeq" id="WP_187711477.1">
    <property type="nucleotide sequence ID" value="NZ_CP060820.1"/>
</dbReference>
<protein>
    <submittedName>
        <fullName evidence="2">Uncharacterized protein</fullName>
    </submittedName>
</protein>
<gene>
    <name evidence="2" type="ORF">H8B22_11060</name>
</gene>
<dbReference type="AlphaFoldDB" id="A0A7H0FVG8"/>
<feature type="transmembrane region" description="Helical" evidence="1">
    <location>
        <begin position="16"/>
        <end position="37"/>
    </location>
</feature>
<accession>A0A7H0FVG8</accession>
<evidence type="ECO:0000313" key="3">
    <source>
        <dbReference type="Proteomes" id="UP000516018"/>
    </source>
</evidence>
<keyword evidence="3" id="KW-1185">Reference proteome</keyword>
<dbReference type="EMBL" id="CP060820">
    <property type="protein sequence ID" value="QNP40034.1"/>
    <property type="molecule type" value="Genomic_DNA"/>
</dbReference>